<proteinExistence type="predicted"/>
<reference evidence="1 2" key="1">
    <citation type="journal article" date="2018" name="Front. Plant Sci.">
        <title>Red Clover (Trifolium pratense) and Zigzag Clover (T. medium) - A Picture of Genomic Similarities and Differences.</title>
        <authorList>
            <person name="Dluhosova J."/>
            <person name="Istvanek J."/>
            <person name="Nedelnik J."/>
            <person name="Repkova J."/>
        </authorList>
    </citation>
    <scope>NUCLEOTIDE SEQUENCE [LARGE SCALE GENOMIC DNA]</scope>
    <source>
        <strain evidence="2">cv. 10/8</strain>
        <tissue evidence="1">Leaf</tissue>
    </source>
</reference>
<dbReference type="AlphaFoldDB" id="A0A392P713"/>
<organism evidence="1 2">
    <name type="scientific">Trifolium medium</name>
    <dbReference type="NCBI Taxonomy" id="97028"/>
    <lineage>
        <taxon>Eukaryota</taxon>
        <taxon>Viridiplantae</taxon>
        <taxon>Streptophyta</taxon>
        <taxon>Embryophyta</taxon>
        <taxon>Tracheophyta</taxon>
        <taxon>Spermatophyta</taxon>
        <taxon>Magnoliopsida</taxon>
        <taxon>eudicotyledons</taxon>
        <taxon>Gunneridae</taxon>
        <taxon>Pentapetalae</taxon>
        <taxon>rosids</taxon>
        <taxon>fabids</taxon>
        <taxon>Fabales</taxon>
        <taxon>Fabaceae</taxon>
        <taxon>Papilionoideae</taxon>
        <taxon>50 kb inversion clade</taxon>
        <taxon>NPAAA clade</taxon>
        <taxon>Hologalegina</taxon>
        <taxon>IRL clade</taxon>
        <taxon>Trifolieae</taxon>
        <taxon>Trifolium</taxon>
    </lineage>
</organism>
<sequence length="61" mass="6948">KVFRDERNCGCKEGSSKREVQEPRIANHALSGLIDVETLKRLHDVELGNAYYMFLPLISLS</sequence>
<protein>
    <submittedName>
        <fullName evidence="1">Uncharacterized protein</fullName>
    </submittedName>
</protein>
<dbReference type="EMBL" id="LXQA010062542">
    <property type="protein sequence ID" value="MCI06645.1"/>
    <property type="molecule type" value="Genomic_DNA"/>
</dbReference>
<name>A0A392P713_9FABA</name>
<evidence type="ECO:0000313" key="2">
    <source>
        <dbReference type="Proteomes" id="UP000265520"/>
    </source>
</evidence>
<dbReference type="Proteomes" id="UP000265520">
    <property type="component" value="Unassembled WGS sequence"/>
</dbReference>
<evidence type="ECO:0000313" key="1">
    <source>
        <dbReference type="EMBL" id="MCI06645.1"/>
    </source>
</evidence>
<comment type="caution">
    <text evidence="1">The sequence shown here is derived from an EMBL/GenBank/DDBJ whole genome shotgun (WGS) entry which is preliminary data.</text>
</comment>
<keyword evidence="2" id="KW-1185">Reference proteome</keyword>
<accession>A0A392P713</accession>
<feature type="non-terminal residue" evidence="1">
    <location>
        <position position="1"/>
    </location>
</feature>